<dbReference type="PANTHER" id="PTHR13363">
    <property type="entry name" value="RING FINGER AND SRY DOMAIN-CONTAINING"/>
    <property type="match status" value="1"/>
</dbReference>
<dbReference type="InterPro" id="IPR013320">
    <property type="entry name" value="ConA-like_dom_sf"/>
</dbReference>
<dbReference type="Pfam" id="PF00622">
    <property type="entry name" value="SPRY"/>
    <property type="match status" value="1"/>
</dbReference>
<dbReference type="Proteomes" id="UP000308539">
    <property type="component" value="Unassembled WGS sequence"/>
</dbReference>
<reference evidence="5 6" key="1">
    <citation type="submission" date="2019-04" db="EMBL/GenBank/DDBJ databases">
        <title>Lysinibacillus genome sequencing.</title>
        <authorList>
            <person name="Dunlap C."/>
        </authorList>
    </citation>
    <scope>NUCLEOTIDE SEQUENCE [LARGE SCALE GENOMIC DNA]</scope>
    <source>
        <strain evidence="5 6">NBRC 109424</strain>
    </source>
</reference>
<feature type="domain" description="B30.2/SPRY" evidence="4">
    <location>
        <begin position="1"/>
        <end position="160"/>
    </location>
</feature>
<dbReference type="InterPro" id="IPR045129">
    <property type="entry name" value="RNF123/RKP/RSPRY1"/>
</dbReference>
<evidence type="ECO:0000313" key="6">
    <source>
        <dbReference type="Proteomes" id="UP000308539"/>
    </source>
</evidence>
<evidence type="ECO:0000256" key="1">
    <source>
        <dbReference type="ARBA" id="ARBA00022723"/>
    </source>
</evidence>
<gene>
    <name evidence="5" type="ORF">FC752_02020</name>
</gene>
<organism evidence="5 6">
    <name type="scientific">Lysinibacillus varians</name>
    <dbReference type="NCBI Taxonomy" id="1145276"/>
    <lineage>
        <taxon>Bacteria</taxon>
        <taxon>Bacillati</taxon>
        <taxon>Bacillota</taxon>
        <taxon>Bacilli</taxon>
        <taxon>Bacillales</taxon>
        <taxon>Bacillaceae</taxon>
        <taxon>Lysinibacillus</taxon>
    </lineage>
</organism>
<accession>A0ABY2TG15</accession>
<dbReference type="RefSeq" id="WP_025219035.1">
    <property type="nucleotide sequence ID" value="NZ_CP006837.1"/>
</dbReference>
<keyword evidence="3" id="KW-0862">Zinc</keyword>
<dbReference type="Gene3D" id="2.60.120.920">
    <property type="match status" value="1"/>
</dbReference>
<keyword evidence="6" id="KW-1185">Reference proteome</keyword>
<dbReference type="SMART" id="SM00449">
    <property type="entry name" value="SPRY"/>
    <property type="match status" value="1"/>
</dbReference>
<dbReference type="PROSITE" id="PS50188">
    <property type="entry name" value="B302_SPRY"/>
    <property type="match status" value="1"/>
</dbReference>
<dbReference type="EMBL" id="SZPV01000006">
    <property type="protein sequence ID" value="TKI67318.1"/>
    <property type="molecule type" value="Genomic_DNA"/>
</dbReference>
<evidence type="ECO:0000256" key="3">
    <source>
        <dbReference type="ARBA" id="ARBA00022833"/>
    </source>
</evidence>
<name>A0ABY2TG15_9BACI</name>
<sequence>MTTWNPIEKGSVTTLSNGNLTANNILQNSSVKSTDPKSSGKWFCEIKVDALNINCIGIGSSDLLMTSGITSSNNFFYYYFDGRKSNGGLTSTYASTLSVGDIIGILIDFDAGTLTYYKNGVNLGIAFDNIKKLSNFCIMVSSGTLSGNGGVTANFGATPFKYPPIADTLPFGVKSYDGSQTLSHESKSFIFHEYQYKKFISKTLGTPAHWEIVSSTLPCSTIFFEQGMDILSLIDRKVMNLESTTMTQRSDILGEEVGKVFSKTIDLNRYFDIRIIMVEVK</sequence>
<dbReference type="PANTHER" id="PTHR13363:SF5">
    <property type="entry name" value="E3 UBIQUITIN-PROTEIN LIGASE RNF123"/>
    <property type="match status" value="1"/>
</dbReference>
<proteinExistence type="predicted"/>
<keyword evidence="1" id="KW-0479">Metal-binding</keyword>
<dbReference type="InterPro" id="IPR003877">
    <property type="entry name" value="SPRY_dom"/>
</dbReference>
<evidence type="ECO:0000256" key="2">
    <source>
        <dbReference type="ARBA" id="ARBA00022771"/>
    </source>
</evidence>
<keyword evidence="2" id="KW-0863">Zinc-finger</keyword>
<evidence type="ECO:0000313" key="5">
    <source>
        <dbReference type="EMBL" id="TKI67318.1"/>
    </source>
</evidence>
<dbReference type="InterPro" id="IPR043136">
    <property type="entry name" value="B30.2/SPRY_sf"/>
</dbReference>
<dbReference type="SUPFAM" id="SSF49899">
    <property type="entry name" value="Concanavalin A-like lectins/glucanases"/>
    <property type="match status" value="1"/>
</dbReference>
<protein>
    <recommendedName>
        <fullName evidence="4">B30.2/SPRY domain-containing protein</fullName>
    </recommendedName>
</protein>
<dbReference type="InterPro" id="IPR001870">
    <property type="entry name" value="B30.2/SPRY"/>
</dbReference>
<evidence type="ECO:0000259" key="4">
    <source>
        <dbReference type="PROSITE" id="PS50188"/>
    </source>
</evidence>
<comment type="caution">
    <text evidence="5">The sequence shown here is derived from an EMBL/GenBank/DDBJ whole genome shotgun (WGS) entry which is preliminary data.</text>
</comment>